<dbReference type="EMBL" id="CAJVPL010000003">
    <property type="protein sequence ID" value="CAG8433222.1"/>
    <property type="molecule type" value="Genomic_DNA"/>
</dbReference>
<gene>
    <name evidence="2" type="ORF">AGERDE_LOCUS76</name>
</gene>
<accession>A0A9N8UXA8</accession>
<reference evidence="2" key="1">
    <citation type="submission" date="2021-06" db="EMBL/GenBank/DDBJ databases">
        <authorList>
            <person name="Kallberg Y."/>
            <person name="Tangrot J."/>
            <person name="Rosling A."/>
        </authorList>
    </citation>
    <scope>NUCLEOTIDE SEQUENCE</scope>
    <source>
        <strain evidence="2">MT106</strain>
    </source>
</reference>
<dbReference type="AlphaFoldDB" id="A0A9N8UXA8"/>
<dbReference type="OrthoDB" id="24645at2759"/>
<sequence>MRIEKLKVKPRKIADVGVCTAELASLLTCWTTNTIEDAKCWTAVKALEECMRTVSRIRQYNGQLDNGVRTARGSRWVPVLAITGFASKKDATQFESSAKELAKKREFNEYATLYQGKCPATVVKRILAARCLLCEQDRWWSGSKNKRHYLIHWGKAIRDPVQAQRLKNNWGRIGRLVTHIEMDLDALGECVNYEMKEHGGIKTSESSLSPSSTSSLPFSSSPSSSKGSIYQPSSSGDYAEDDDEEIDIESCSVKSDVTMMDSE</sequence>
<evidence type="ECO:0000256" key="1">
    <source>
        <dbReference type="SAM" id="MobiDB-lite"/>
    </source>
</evidence>
<feature type="compositionally biased region" description="Low complexity" evidence="1">
    <location>
        <begin position="204"/>
        <end position="235"/>
    </location>
</feature>
<keyword evidence="3" id="KW-1185">Reference proteome</keyword>
<protein>
    <submittedName>
        <fullName evidence="2">534_t:CDS:1</fullName>
    </submittedName>
</protein>
<name>A0A9N8UXA8_9GLOM</name>
<evidence type="ECO:0000313" key="3">
    <source>
        <dbReference type="Proteomes" id="UP000789831"/>
    </source>
</evidence>
<organism evidence="2 3">
    <name type="scientific">Ambispora gerdemannii</name>
    <dbReference type="NCBI Taxonomy" id="144530"/>
    <lineage>
        <taxon>Eukaryota</taxon>
        <taxon>Fungi</taxon>
        <taxon>Fungi incertae sedis</taxon>
        <taxon>Mucoromycota</taxon>
        <taxon>Glomeromycotina</taxon>
        <taxon>Glomeromycetes</taxon>
        <taxon>Archaeosporales</taxon>
        <taxon>Ambisporaceae</taxon>
        <taxon>Ambispora</taxon>
    </lineage>
</organism>
<feature type="compositionally biased region" description="Acidic residues" evidence="1">
    <location>
        <begin position="238"/>
        <end position="248"/>
    </location>
</feature>
<evidence type="ECO:0000313" key="2">
    <source>
        <dbReference type="EMBL" id="CAG8433222.1"/>
    </source>
</evidence>
<feature type="region of interest" description="Disordered" evidence="1">
    <location>
        <begin position="201"/>
        <end position="263"/>
    </location>
</feature>
<proteinExistence type="predicted"/>
<dbReference type="Proteomes" id="UP000789831">
    <property type="component" value="Unassembled WGS sequence"/>
</dbReference>
<comment type="caution">
    <text evidence="2">The sequence shown here is derived from an EMBL/GenBank/DDBJ whole genome shotgun (WGS) entry which is preliminary data.</text>
</comment>